<dbReference type="PRINTS" id="PR00195">
    <property type="entry name" value="DYNAMIN"/>
</dbReference>
<accession>A0A8S2JBE0</accession>
<dbReference type="Pfam" id="PF01031">
    <property type="entry name" value="Dynamin_M"/>
    <property type="match status" value="1"/>
</dbReference>
<evidence type="ECO:0000313" key="4">
    <source>
        <dbReference type="EMBL" id="CAF3790567.1"/>
    </source>
</evidence>
<dbReference type="Pfam" id="PF00350">
    <property type="entry name" value="Dynamin_N"/>
    <property type="match status" value="1"/>
</dbReference>
<dbReference type="Proteomes" id="UP000676336">
    <property type="component" value="Unassembled WGS sequence"/>
</dbReference>
<dbReference type="InterPro" id="IPR022812">
    <property type="entry name" value="Dynamin"/>
</dbReference>
<keyword evidence="1" id="KW-0547">Nucleotide-binding</keyword>
<dbReference type="InterPro" id="IPR030381">
    <property type="entry name" value="G_DYNAMIN_dom"/>
</dbReference>
<dbReference type="InterPro" id="IPR000375">
    <property type="entry name" value="Dynamin_stalk"/>
</dbReference>
<protein>
    <recommendedName>
        <fullName evidence="3">Dynamin-type G domain-containing protein</fullName>
    </recommendedName>
</protein>
<dbReference type="GO" id="GO:0005874">
    <property type="term" value="C:microtubule"/>
    <property type="evidence" value="ECO:0007669"/>
    <property type="project" value="TreeGrafter"/>
</dbReference>
<evidence type="ECO:0000259" key="3">
    <source>
        <dbReference type="PROSITE" id="PS51718"/>
    </source>
</evidence>
<dbReference type="InterPro" id="IPR045063">
    <property type="entry name" value="Dynamin_N"/>
</dbReference>
<dbReference type="SUPFAM" id="SSF52540">
    <property type="entry name" value="P-loop containing nucleoside triphosphate hydrolases"/>
    <property type="match status" value="1"/>
</dbReference>
<dbReference type="AlphaFoldDB" id="A0A8S2JBE0"/>
<dbReference type="GO" id="GO:0005525">
    <property type="term" value="F:GTP binding"/>
    <property type="evidence" value="ECO:0007669"/>
    <property type="project" value="InterPro"/>
</dbReference>
<dbReference type="GO" id="GO:0005737">
    <property type="term" value="C:cytoplasm"/>
    <property type="evidence" value="ECO:0007669"/>
    <property type="project" value="TreeGrafter"/>
</dbReference>
<organism evidence="4 5">
    <name type="scientific">Rotaria magnacalcarata</name>
    <dbReference type="NCBI Taxonomy" id="392030"/>
    <lineage>
        <taxon>Eukaryota</taxon>
        <taxon>Metazoa</taxon>
        <taxon>Spiralia</taxon>
        <taxon>Gnathifera</taxon>
        <taxon>Rotifera</taxon>
        <taxon>Eurotatoria</taxon>
        <taxon>Bdelloidea</taxon>
        <taxon>Philodinida</taxon>
        <taxon>Philodinidae</taxon>
        <taxon>Rotaria</taxon>
    </lineage>
</organism>
<proteinExistence type="predicted"/>
<reference evidence="4" key="1">
    <citation type="submission" date="2021-02" db="EMBL/GenBank/DDBJ databases">
        <authorList>
            <person name="Nowell W R."/>
        </authorList>
    </citation>
    <scope>NUCLEOTIDE SEQUENCE</scope>
</reference>
<dbReference type="GO" id="GO:0003924">
    <property type="term" value="F:GTPase activity"/>
    <property type="evidence" value="ECO:0007669"/>
    <property type="project" value="InterPro"/>
</dbReference>
<dbReference type="InterPro" id="IPR027417">
    <property type="entry name" value="P-loop_NTPase"/>
</dbReference>
<dbReference type="Gene3D" id="3.40.50.300">
    <property type="entry name" value="P-loop containing nucleotide triphosphate hydrolases"/>
    <property type="match status" value="1"/>
</dbReference>
<sequence>MREILYNEKITLPEIIVVGDQSVGKSSVLEAISGIQLCRAQNICTRCPSELRMKSTANIEYTIIHNSKRSEDEAKTLNDMNEISNAVTRLTKEIADEGTNVSSTPIYLTVYKRHIPYDLTLIDLPGITRNPLPGQPKDIHAQILNLINKYIEPVTAVVLHVIPASVNFATSESMKLAKDFDPQCLRQLIGAPKIDKDDNIAEKLLDRGPGAMELKLYCIAVVNRNQDEINENITLKEMKKCETDFFLKHPEAFQYLPDEFKGIDQLVKKLAIIQITKKNREKTLQLKNIPIPLTSEQDCWMKFQSMINAFRESIRTKVNGDYDILTRVNMITNSNQISAESIDSKMLSSCKTNENLMDSMLGDDRLAYHIYRFQRNFQDELTKTFSDFFSSDYYKFVLHAIDDGAGVSLPNFPSYQMSERLFHGELQRVSRTCFALMARISEYLKERLLRIFHQVFDIQYIRLVEQLKDVIIKQIDLAADRATERIQEILDMKYRIFIINNLYPDKVVRKRIIDTISQICYHQFIIKCTLDIDRASTIACSSSDLLRFMKEPTEQTSRRDNLVRTIKAYEDALRLGQGYL</sequence>
<keyword evidence="2" id="KW-0342">GTP-binding</keyword>
<dbReference type="CDD" id="cd08771">
    <property type="entry name" value="DLP_1"/>
    <property type="match status" value="1"/>
</dbReference>
<dbReference type="GO" id="GO:0008017">
    <property type="term" value="F:microtubule binding"/>
    <property type="evidence" value="ECO:0007669"/>
    <property type="project" value="TreeGrafter"/>
</dbReference>
<dbReference type="EMBL" id="CAJOBI010000071">
    <property type="protein sequence ID" value="CAF3790567.1"/>
    <property type="molecule type" value="Genomic_DNA"/>
</dbReference>
<feature type="domain" description="Dynamin-type G" evidence="3">
    <location>
        <begin position="9"/>
        <end position="290"/>
    </location>
</feature>
<name>A0A8S2JBE0_9BILA</name>
<dbReference type="Gene3D" id="1.20.120.1240">
    <property type="entry name" value="Dynamin, middle domain"/>
    <property type="match status" value="1"/>
</dbReference>
<evidence type="ECO:0000256" key="1">
    <source>
        <dbReference type="ARBA" id="ARBA00022741"/>
    </source>
</evidence>
<gene>
    <name evidence="4" type="ORF">SMN809_LOCUS606</name>
</gene>
<dbReference type="PANTHER" id="PTHR11566">
    <property type="entry name" value="DYNAMIN"/>
    <property type="match status" value="1"/>
</dbReference>
<evidence type="ECO:0000256" key="2">
    <source>
        <dbReference type="ARBA" id="ARBA00023134"/>
    </source>
</evidence>
<dbReference type="PANTHER" id="PTHR11566:SF173">
    <property type="entry name" value="DYNAMIN-RELATED PROTEIN 4C"/>
    <property type="match status" value="1"/>
</dbReference>
<dbReference type="SMART" id="SM00053">
    <property type="entry name" value="DYNc"/>
    <property type="match status" value="1"/>
</dbReference>
<dbReference type="PROSITE" id="PS51718">
    <property type="entry name" value="G_DYNAMIN_2"/>
    <property type="match status" value="1"/>
</dbReference>
<dbReference type="GO" id="GO:0016020">
    <property type="term" value="C:membrane"/>
    <property type="evidence" value="ECO:0007669"/>
    <property type="project" value="TreeGrafter"/>
</dbReference>
<dbReference type="InterPro" id="IPR001401">
    <property type="entry name" value="Dynamin_GTPase"/>
</dbReference>
<evidence type="ECO:0000313" key="5">
    <source>
        <dbReference type="Proteomes" id="UP000676336"/>
    </source>
</evidence>
<comment type="caution">
    <text evidence="4">The sequence shown here is derived from an EMBL/GenBank/DDBJ whole genome shotgun (WGS) entry which is preliminary data.</text>
</comment>